<dbReference type="InterPro" id="IPR013087">
    <property type="entry name" value="Znf_C2H2_type"/>
</dbReference>
<dbReference type="FunFam" id="3.30.160.60:FF:001370">
    <property type="entry name" value="Zinc finger protein"/>
    <property type="match status" value="1"/>
</dbReference>
<gene>
    <name evidence="16" type="ORF">GE061_010239</name>
</gene>
<dbReference type="SUPFAM" id="SSF54695">
    <property type="entry name" value="POZ domain"/>
    <property type="match status" value="1"/>
</dbReference>
<feature type="domain" description="C2H2-type" evidence="15">
    <location>
        <begin position="502"/>
        <end position="529"/>
    </location>
</feature>
<name>A0A8S9Y6M5_APOLU</name>
<evidence type="ECO:0000259" key="14">
    <source>
        <dbReference type="PROSITE" id="PS50097"/>
    </source>
</evidence>
<keyword evidence="10" id="KW-0539">Nucleus</keyword>
<evidence type="ECO:0000256" key="1">
    <source>
        <dbReference type="ARBA" id="ARBA00004123"/>
    </source>
</evidence>
<dbReference type="PROSITE" id="PS50157">
    <property type="entry name" value="ZINC_FINGER_C2H2_2"/>
    <property type="match status" value="9"/>
</dbReference>
<dbReference type="InterPro" id="IPR011333">
    <property type="entry name" value="SKP1/BTB/POZ_sf"/>
</dbReference>
<feature type="domain" description="C2H2-type" evidence="15">
    <location>
        <begin position="621"/>
        <end position="648"/>
    </location>
</feature>
<comment type="similarity">
    <text evidence="2">Belongs to the krueppel C2H2-type zinc-finger protein family.</text>
</comment>
<comment type="caution">
    <text evidence="16">The sequence shown here is derived from an EMBL/GenBank/DDBJ whole genome shotgun (WGS) entry which is preliminary data.</text>
</comment>
<evidence type="ECO:0008006" key="18">
    <source>
        <dbReference type="Google" id="ProtNLM"/>
    </source>
</evidence>
<evidence type="ECO:0000256" key="11">
    <source>
        <dbReference type="ARBA" id="ARBA00037948"/>
    </source>
</evidence>
<evidence type="ECO:0000256" key="10">
    <source>
        <dbReference type="ARBA" id="ARBA00023242"/>
    </source>
</evidence>
<dbReference type="EMBL" id="WIXP02000002">
    <property type="protein sequence ID" value="KAF6215485.1"/>
    <property type="molecule type" value="Genomic_DNA"/>
</dbReference>
<evidence type="ECO:0000313" key="17">
    <source>
        <dbReference type="Proteomes" id="UP000466442"/>
    </source>
</evidence>
<evidence type="ECO:0000256" key="8">
    <source>
        <dbReference type="ARBA" id="ARBA00023125"/>
    </source>
</evidence>
<feature type="domain" description="C2H2-type" evidence="15">
    <location>
        <begin position="677"/>
        <end position="704"/>
    </location>
</feature>
<keyword evidence="6" id="KW-0862">Zinc</keyword>
<dbReference type="Pfam" id="PF00096">
    <property type="entry name" value="zf-C2H2"/>
    <property type="match status" value="4"/>
</dbReference>
<dbReference type="Pfam" id="PF00651">
    <property type="entry name" value="BTB"/>
    <property type="match status" value="1"/>
</dbReference>
<evidence type="ECO:0000313" key="16">
    <source>
        <dbReference type="EMBL" id="KAF6215485.1"/>
    </source>
</evidence>
<dbReference type="PROSITE" id="PS50097">
    <property type="entry name" value="BTB"/>
    <property type="match status" value="1"/>
</dbReference>
<evidence type="ECO:0000256" key="2">
    <source>
        <dbReference type="ARBA" id="ARBA00006991"/>
    </source>
</evidence>
<evidence type="ECO:0000256" key="9">
    <source>
        <dbReference type="ARBA" id="ARBA00023163"/>
    </source>
</evidence>
<dbReference type="SMART" id="SM00225">
    <property type="entry name" value="BTB"/>
    <property type="match status" value="1"/>
</dbReference>
<dbReference type="GO" id="GO:0008270">
    <property type="term" value="F:zinc ion binding"/>
    <property type="evidence" value="ECO:0007669"/>
    <property type="project" value="UniProtKB-KW"/>
</dbReference>
<dbReference type="PANTHER" id="PTHR24388">
    <property type="entry name" value="ZINC FINGER PROTEIN"/>
    <property type="match status" value="1"/>
</dbReference>
<feature type="compositionally biased region" description="Basic and acidic residues" evidence="13">
    <location>
        <begin position="761"/>
        <end position="770"/>
    </location>
</feature>
<dbReference type="OrthoDB" id="45365at2759"/>
<evidence type="ECO:0000256" key="6">
    <source>
        <dbReference type="ARBA" id="ARBA00022833"/>
    </source>
</evidence>
<dbReference type="Proteomes" id="UP000466442">
    <property type="component" value="Unassembled WGS sequence"/>
</dbReference>
<feature type="domain" description="C2H2-type" evidence="15">
    <location>
        <begin position="530"/>
        <end position="557"/>
    </location>
</feature>
<evidence type="ECO:0000259" key="15">
    <source>
        <dbReference type="PROSITE" id="PS50157"/>
    </source>
</evidence>
<dbReference type="FunFam" id="3.30.160.60:FF:001309">
    <property type="entry name" value="Uncharacterized protein"/>
    <property type="match status" value="2"/>
</dbReference>
<accession>A0A8S9Y6M5</accession>
<keyword evidence="8" id="KW-0238">DNA-binding</keyword>
<reference evidence="16" key="1">
    <citation type="journal article" date="2021" name="Mol. Ecol. Resour.">
        <title>Apolygus lucorum genome provides insights into omnivorousness and mesophyll feeding.</title>
        <authorList>
            <person name="Liu Y."/>
            <person name="Liu H."/>
            <person name="Wang H."/>
            <person name="Huang T."/>
            <person name="Liu B."/>
            <person name="Yang B."/>
            <person name="Yin L."/>
            <person name="Li B."/>
            <person name="Zhang Y."/>
            <person name="Zhang S."/>
            <person name="Jiang F."/>
            <person name="Zhang X."/>
            <person name="Ren Y."/>
            <person name="Wang B."/>
            <person name="Wang S."/>
            <person name="Lu Y."/>
            <person name="Wu K."/>
            <person name="Fan W."/>
            <person name="Wang G."/>
        </authorList>
    </citation>
    <scope>NUCLEOTIDE SEQUENCE</scope>
    <source>
        <strain evidence="16">12Hb</strain>
    </source>
</reference>
<sequence length="770" mass="86980">MSQWARSKHDWQLTKCSIKDRFQELLRLSQWTDCTFSVGEDNVEVICCHKLVLAASSPVFEALFFGGLSEPKEVIRVPDVEPYVFRIFLNYIYSDSLDLQNIDEAGGLLYVSKKYIMPQLSEICLSYLIENTSICTLWDVLAIAEALNEEELMAVCLKVMSRYSYKIWSTSSDDHLSKNTLLRLLDLRQMNMKDVDLFKYLLDWAAKECSIEEVLPSTQNVRSCLKSFGALEKIRFLTFTPREFSEVAVPSGVLTKEECDLFESLIGGEMVEQLEMEIVRTGFSSNAEPRSSITPLIWRCTREIARGDRFWIYIGPVQVGITSSSRVLVTGFEIVTRISTMGAPKVWPHSGHTYRERLVAFVKDQSDNILCKTDHDENVEFNSHQIVSLSHPVWFEPGTKYVVHFDFPSGQYPLSHYAETALAKVSRETMEGSSDKEESHQIGEMVTTKIDEGQPQSNPVTLEGGALFPDGKSCICDVCGYKAVQPSALKTHMRIHTGEKPYTCDVCDYRAGQLGNLKRHLMTHKGEKPFTCDICEYRTAELSKLKVHLRTHTGEKPFSCDICDYKAARKSSVDLHMRTHMGTHWLVSGVKPYACEICQFRATSSQHLKTHIRSHTGEKPFTCTECDYRTRDPSGLWAHRKVHTGEKPYACDSCTYKAAHSHNLKVHKRIHTGEKPFTCDVCGYRAGRLNNLKLHKMTHSGEKPFKCPTCNYQAARKSSLVQHMKTHSANVAEDTCSNVVEGSCSNAASVAGETLDNTPGEAKDNVRPPE</sequence>
<organism evidence="16 17">
    <name type="scientific">Apolygus lucorum</name>
    <name type="common">Small green plant bug</name>
    <name type="synonym">Lygocoris lucorum</name>
    <dbReference type="NCBI Taxonomy" id="248454"/>
    <lineage>
        <taxon>Eukaryota</taxon>
        <taxon>Metazoa</taxon>
        <taxon>Ecdysozoa</taxon>
        <taxon>Arthropoda</taxon>
        <taxon>Hexapoda</taxon>
        <taxon>Insecta</taxon>
        <taxon>Pterygota</taxon>
        <taxon>Neoptera</taxon>
        <taxon>Paraneoptera</taxon>
        <taxon>Hemiptera</taxon>
        <taxon>Heteroptera</taxon>
        <taxon>Panheteroptera</taxon>
        <taxon>Cimicomorpha</taxon>
        <taxon>Miridae</taxon>
        <taxon>Mirini</taxon>
        <taxon>Apolygus</taxon>
    </lineage>
</organism>
<dbReference type="GO" id="GO:0005694">
    <property type="term" value="C:chromosome"/>
    <property type="evidence" value="ECO:0007669"/>
    <property type="project" value="UniProtKB-ARBA"/>
</dbReference>
<comment type="similarity">
    <text evidence="11">Belongs to the snail C2H2-type zinc-finger protein family.</text>
</comment>
<keyword evidence="4" id="KW-0677">Repeat</keyword>
<dbReference type="Gene3D" id="3.30.160.60">
    <property type="entry name" value="Classic Zinc Finger"/>
    <property type="match status" value="9"/>
</dbReference>
<dbReference type="Gene3D" id="3.30.710.10">
    <property type="entry name" value="Potassium Channel Kv1.1, Chain A"/>
    <property type="match status" value="1"/>
</dbReference>
<dbReference type="InterPro" id="IPR036236">
    <property type="entry name" value="Znf_C2H2_sf"/>
</dbReference>
<keyword evidence="5 12" id="KW-0863">Zinc-finger</keyword>
<dbReference type="AlphaFoldDB" id="A0A8S9Y6M5"/>
<feature type="domain" description="C2H2-type" evidence="15">
    <location>
        <begin position="474"/>
        <end position="501"/>
    </location>
</feature>
<dbReference type="GO" id="GO:0045893">
    <property type="term" value="P:positive regulation of DNA-templated transcription"/>
    <property type="evidence" value="ECO:0007669"/>
    <property type="project" value="UniProtKB-ARBA"/>
</dbReference>
<dbReference type="InterPro" id="IPR000210">
    <property type="entry name" value="BTB/POZ_dom"/>
</dbReference>
<keyword evidence="3" id="KW-0479">Metal-binding</keyword>
<evidence type="ECO:0000256" key="5">
    <source>
        <dbReference type="ARBA" id="ARBA00022771"/>
    </source>
</evidence>
<feature type="domain" description="C2H2-type" evidence="15">
    <location>
        <begin position="705"/>
        <end position="732"/>
    </location>
</feature>
<keyword evidence="17" id="KW-1185">Reference proteome</keyword>
<feature type="domain" description="C2H2-type" evidence="15">
    <location>
        <begin position="593"/>
        <end position="620"/>
    </location>
</feature>
<dbReference type="SUPFAM" id="SSF57667">
    <property type="entry name" value="beta-beta-alpha zinc fingers"/>
    <property type="match status" value="5"/>
</dbReference>
<comment type="subcellular location">
    <subcellularLocation>
        <location evidence="1">Nucleus</location>
    </subcellularLocation>
</comment>
<dbReference type="Pfam" id="PF12874">
    <property type="entry name" value="zf-met"/>
    <property type="match status" value="1"/>
</dbReference>
<dbReference type="FunFam" id="3.30.160.60:FF:000630">
    <property type="entry name" value="Zinc finger protein 180"/>
    <property type="match status" value="1"/>
</dbReference>
<feature type="domain" description="C2H2-type" evidence="15">
    <location>
        <begin position="649"/>
        <end position="676"/>
    </location>
</feature>
<feature type="domain" description="BTB" evidence="14">
    <location>
        <begin position="32"/>
        <end position="101"/>
    </location>
</feature>
<feature type="domain" description="C2H2-type" evidence="15">
    <location>
        <begin position="558"/>
        <end position="585"/>
    </location>
</feature>
<evidence type="ECO:0000256" key="13">
    <source>
        <dbReference type="SAM" id="MobiDB-lite"/>
    </source>
</evidence>
<dbReference type="InterPro" id="IPR050527">
    <property type="entry name" value="Snail/Krueppel_Znf"/>
</dbReference>
<keyword evidence="7" id="KW-0805">Transcription regulation</keyword>
<dbReference type="GO" id="GO:0000981">
    <property type="term" value="F:DNA-binding transcription factor activity, RNA polymerase II-specific"/>
    <property type="evidence" value="ECO:0007669"/>
    <property type="project" value="TreeGrafter"/>
</dbReference>
<dbReference type="FunFam" id="3.30.160.60:FF:002127">
    <property type="entry name" value="Uncharacterized protein"/>
    <property type="match status" value="1"/>
</dbReference>
<keyword evidence="9" id="KW-0804">Transcription</keyword>
<evidence type="ECO:0000256" key="4">
    <source>
        <dbReference type="ARBA" id="ARBA00022737"/>
    </source>
</evidence>
<dbReference type="GO" id="GO:0005634">
    <property type="term" value="C:nucleus"/>
    <property type="evidence" value="ECO:0007669"/>
    <property type="project" value="UniProtKB-SubCell"/>
</dbReference>
<dbReference type="FunFam" id="3.30.160.60:FF:001732">
    <property type="entry name" value="Zgc:162936"/>
    <property type="match status" value="1"/>
</dbReference>
<proteinExistence type="inferred from homology"/>
<dbReference type="PANTHER" id="PTHR24388:SF54">
    <property type="entry name" value="PROTEIN ESCARGOT"/>
    <property type="match status" value="1"/>
</dbReference>
<dbReference type="FunFam" id="3.30.160.60:FF:000882">
    <property type="entry name" value="Predicted gene, 21060"/>
    <property type="match status" value="2"/>
</dbReference>
<evidence type="ECO:0000256" key="12">
    <source>
        <dbReference type="PROSITE-ProRule" id="PRU00042"/>
    </source>
</evidence>
<dbReference type="SMART" id="SM00355">
    <property type="entry name" value="ZnF_C2H2"/>
    <property type="match status" value="9"/>
</dbReference>
<feature type="region of interest" description="Disordered" evidence="13">
    <location>
        <begin position="750"/>
        <end position="770"/>
    </location>
</feature>
<dbReference type="FunFam" id="3.30.160.60:FF:000670">
    <property type="entry name" value="zinc finger protein 22"/>
    <property type="match status" value="1"/>
</dbReference>
<protein>
    <recommendedName>
        <fullName evidence="18">BTB domain-containing protein</fullName>
    </recommendedName>
</protein>
<evidence type="ECO:0000256" key="7">
    <source>
        <dbReference type="ARBA" id="ARBA00023015"/>
    </source>
</evidence>
<dbReference type="GO" id="GO:0000978">
    <property type="term" value="F:RNA polymerase II cis-regulatory region sequence-specific DNA binding"/>
    <property type="evidence" value="ECO:0007669"/>
    <property type="project" value="TreeGrafter"/>
</dbReference>
<evidence type="ECO:0000256" key="3">
    <source>
        <dbReference type="ARBA" id="ARBA00022723"/>
    </source>
</evidence>